<evidence type="ECO:0000313" key="13">
    <source>
        <dbReference type="EMBL" id="SDO56193.1"/>
    </source>
</evidence>
<dbReference type="InterPro" id="IPR005720">
    <property type="entry name" value="Dihydroorotate_DH_cat"/>
</dbReference>
<sequence length="372" mass="40700">MSRLYRFARPVLFALDPERAHGLSLEALKRGLFKRQDLPLDARLRVEVAGLRFPNPLGLAAGYDKNAEAPDALLRLGFGFVEIGTVTPQPQEGNERPRIFRLPESFAVINRLGFNNEGHADVAERLEARRRRGGIVGVNIGANKDTSDRIGDYVAGIHRFLPLSSYLTVNISSPNTPGLRDLQKGSSLDELLEHSVAARDGAAAILAEERRPLFVKVAPDLSRDEIEAIAETALRRKVDGLIVSNTTLSRQGVEGRRFANETGGLSGRPLFSRSTYALAAFRRALGSDFPLIGAGGVESARTALGKMEAGADLVQLYTSLIYGGPELPIRILNGMIRYLDKTGSDTIRQIRDTKVDEILARDPPLGWEVQRA</sequence>
<keyword evidence="5 11" id="KW-0285">Flavoprotein</keyword>
<evidence type="ECO:0000256" key="1">
    <source>
        <dbReference type="ARBA" id="ARBA00003125"/>
    </source>
</evidence>
<dbReference type="RefSeq" id="WP_090675402.1">
    <property type="nucleotide sequence ID" value="NZ_FNIT01000008.1"/>
</dbReference>
<feature type="binding site" evidence="11">
    <location>
        <begin position="245"/>
        <end position="246"/>
    </location>
    <ligand>
        <name>substrate</name>
    </ligand>
</feature>
<keyword evidence="8 11" id="KW-0560">Oxidoreductase</keyword>
<dbReference type="InterPro" id="IPR013785">
    <property type="entry name" value="Aldolase_TIM"/>
</dbReference>
<evidence type="ECO:0000256" key="9">
    <source>
        <dbReference type="ARBA" id="ARBA00023136"/>
    </source>
</evidence>
<dbReference type="OrthoDB" id="9802377at2"/>
<feature type="binding site" evidence="11">
    <location>
        <begin position="317"/>
        <end position="318"/>
    </location>
    <ligand>
        <name>FMN</name>
        <dbReference type="ChEBI" id="CHEBI:58210"/>
    </ligand>
</feature>
<dbReference type="NCBIfam" id="TIGR01036">
    <property type="entry name" value="pyrD_sub2"/>
    <property type="match status" value="1"/>
</dbReference>
<dbReference type="GO" id="GO:0006207">
    <property type="term" value="P:'de novo' pyrimidine nucleobase biosynthetic process"/>
    <property type="evidence" value="ECO:0007669"/>
    <property type="project" value="UniProtKB-UniRule"/>
</dbReference>
<reference evidence="13 14" key="1">
    <citation type="submission" date="2016-10" db="EMBL/GenBank/DDBJ databases">
        <authorList>
            <person name="de Groot N.N."/>
        </authorList>
    </citation>
    <scope>NUCLEOTIDE SEQUENCE [LARGE SCALE GENOMIC DNA]</scope>
    <source>
        <strain evidence="14">L7-484,KACC 16230,DSM 25025</strain>
    </source>
</reference>
<evidence type="ECO:0000259" key="12">
    <source>
        <dbReference type="Pfam" id="PF01180"/>
    </source>
</evidence>
<feature type="binding site" evidence="11">
    <location>
        <position position="216"/>
    </location>
    <ligand>
        <name>FMN</name>
        <dbReference type="ChEBI" id="CHEBI:58210"/>
    </ligand>
</feature>
<dbReference type="GO" id="GO:0044205">
    <property type="term" value="P:'de novo' UMP biosynthetic process"/>
    <property type="evidence" value="ECO:0007669"/>
    <property type="project" value="UniProtKB-UniRule"/>
</dbReference>
<comment type="catalytic activity">
    <reaction evidence="10 11">
        <text>(S)-dihydroorotate + a quinone = orotate + a quinol</text>
        <dbReference type="Rhea" id="RHEA:30187"/>
        <dbReference type="ChEBI" id="CHEBI:24646"/>
        <dbReference type="ChEBI" id="CHEBI:30839"/>
        <dbReference type="ChEBI" id="CHEBI:30864"/>
        <dbReference type="ChEBI" id="CHEBI:132124"/>
        <dbReference type="EC" id="1.3.5.2"/>
    </reaction>
</comment>
<keyword evidence="6 11" id="KW-0288">FMN</keyword>
<comment type="similarity">
    <text evidence="4 11">Belongs to the dihydroorotate dehydrogenase family. Type 2 subfamily.</text>
</comment>
<comment type="pathway">
    <text evidence="3 11">Pyrimidine metabolism; UMP biosynthesis via de novo pathway; orotate from (S)-dihydroorotate (quinone route): step 1/1.</text>
</comment>
<organism evidence="13 14">
    <name type="scientific">Aureimonas jatrophae</name>
    <dbReference type="NCBI Taxonomy" id="1166073"/>
    <lineage>
        <taxon>Bacteria</taxon>
        <taxon>Pseudomonadati</taxon>
        <taxon>Pseudomonadota</taxon>
        <taxon>Alphaproteobacteria</taxon>
        <taxon>Hyphomicrobiales</taxon>
        <taxon>Aurantimonadaceae</taxon>
        <taxon>Aureimonas</taxon>
    </lineage>
</organism>
<name>A0A1H0KK32_9HYPH</name>
<feature type="binding site" evidence="11">
    <location>
        <position position="170"/>
    </location>
    <ligand>
        <name>substrate</name>
    </ligand>
</feature>
<feature type="binding site" evidence="11">
    <location>
        <position position="175"/>
    </location>
    <ligand>
        <name>substrate</name>
    </ligand>
</feature>
<dbReference type="GO" id="GO:0005737">
    <property type="term" value="C:cytoplasm"/>
    <property type="evidence" value="ECO:0007669"/>
    <property type="project" value="InterPro"/>
</dbReference>
<comment type="subcellular location">
    <subcellularLocation>
        <location evidence="11">Cell membrane</location>
        <topology evidence="11">Peripheral membrane protein</topology>
    </subcellularLocation>
    <subcellularLocation>
        <location evidence="2">Membrane</location>
    </subcellularLocation>
</comment>
<evidence type="ECO:0000256" key="6">
    <source>
        <dbReference type="ARBA" id="ARBA00022643"/>
    </source>
</evidence>
<evidence type="ECO:0000313" key="14">
    <source>
        <dbReference type="Proteomes" id="UP000198793"/>
    </source>
</evidence>
<dbReference type="InterPro" id="IPR050074">
    <property type="entry name" value="DHO_dehydrogenase"/>
</dbReference>
<keyword evidence="7 11" id="KW-0665">Pyrimidine biosynthesis</keyword>
<keyword evidence="11" id="KW-1003">Cell membrane</keyword>
<feature type="active site" description="Nucleophile" evidence="11">
    <location>
        <position position="173"/>
    </location>
</feature>
<gene>
    <name evidence="11" type="primary">pyrD</name>
    <name evidence="13" type="ORF">SAMN05192530_10810</name>
</gene>
<feature type="binding site" evidence="11">
    <location>
        <position position="170"/>
    </location>
    <ligand>
        <name>FMN</name>
        <dbReference type="ChEBI" id="CHEBI:58210"/>
    </ligand>
</feature>
<dbReference type="NCBIfam" id="NF003652">
    <property type="entry name" value="PRK05286.2-5"/>
    <property type="match status" value="1"/>
</dbReference>
<feature type="binding site" evidence="11">
    <location>
        <position position="296"/>
    </location>
    <ligand>
        <name>FMN</name>
        <dbReference type="ChEBI" id="CHEBI:58210"/>
    </ligand>
</feature>
<dbReference type="UniPathway" id="UPA00070">
    <property type="reaction ID" value="UER00946"/>
</dbReference>
<feature type="binding site" evidence="11">
    <location>
        <position position="85"/>
    </location>
    <ligand>
        <name>FMN</name>
        <dbReference type="ChEBI" id="CHEBI:58210"/>
    </ligand>
</feature>
<dbReference type="AlphaFoldDB" id="A0A1H0KK32"/>
<evidence type="ECO:0000256" key="2">
    <source>
        <dbReference type="ARBA" id="ARBA00004370"/>
    </source>
</evidence>
<dbReference type="NCBIfam" id="NF003645">
    <property type="entry name" value="PRK05286.1-2"/>
    <property type="match status" value="1"/>
</dbReference>
<dbReference type="Gene3D" id="3.20.20.70">
    <property type="entry name" value="Aldolase class I"/>
    <property type="match status" value="1"/>
</dbReference>
<feature type="binding site" evidence="11">
    <location>
        <position position="65"/>
    </location>
    <ligand>
        <name>substrate</name>
    </ligand>
</feature>
<feature type="binding site" evidence="11">
    <location>
        <position position="139"/>
    </location>
    <ligand>
        <name>FMN</name>
        <dbReference type="ChEBI" id="CHEBI:58210"/>
    </ligand>
</feature>
<proteinExistence type="inferred from homology"/>
<feature type="domain" description="Dihydroorotate dehydrogenase catalytic" evidence="12">
    <location>
        <begin position="44"/>
        <end position="338"/>
    </location>
</feature>
<evidence type="ECO:0000256" key="11">
    <source>
        <dbReference type="HAMAP-Rule" id="MF_00225"/>
    </source>
</evidence>
<comment type="cofactor">
    <cofactor evidence="11">
        <name>FMN</name>
        <dbReference type="ChEBI" id="CHEBI:58210"/>
    </cofactor>
    <text evidence="11">Binds 1 FMN per subunit.</text>
</comment>
<dbReference type="HAMAP" id="MF_00225">
    <property type="entry name" value="DHO_dh_type2"/>
    <property type="match status" value="1"/>
</dbReference>
<dbReference type="PROSITE" id="PS00911">
    <property type="entry name" value="DHODEHASE_1"/>
    <property type="match status" value="1"/>
</dbReference>
<feature type="binding site" evidence="11">
    <location>
        <begin position="110"/>
        <end position="114"/>
    </location>
    <ligand>
        <name>substrate</name>
    </ligand>
</feature>
<feature type="binding site" evidence="11">
    <location>
        <begin position="61"/>
        <end position="65"/>
    </location>
    <ligand>
        <name>FMN</name>
        <dbReference type="ChEBI" id="CHEBI:58210"/>
    </ligand>
</feature>
<dbReference type="GO" id="GO:0005886">
    <property type="term" value="C:plasma membrane"/>
    <property type="evidence" value="ECO:0007669"/>
    <property type="project" value="UniProtKB-SubCell"/>
</dbReference>
<dbReference type="InterPro" id="IPR005719">
    <property type="entry name" value="Dihydroorotate_DH_2"/>
</dbReference>
<evidence type="ECO:0000256" key="7">
    <source>
        <dbReference type="ARBA" id="ARBA00022975"/>
    </source>
</evidence>
<keyword evidence="14" id="KW-1185">Reference proteome</keyword>
<evidence type="ECO:0000256" key="8">
    <source>
        <dbReference type="ARBA" id="ARBA00023002"/>
    </source>
</evidence>
<dbReference type="InterPro" id="IPR001295">
    <property type="entry name" value="Dihydroorotate_DH_CS"/>
</dbReference>
<comment type="subunit">
    <text evidence="11">Monomer.</text>
</comment>
<evidence type="ECO:0000256" key="5">
    <source>
        <dbReference type="ARBA" id="ARBA00022630"/>
    </source>
</evidence>
<dbReference type="PANTHER" id="PTHR48109">
    <property type="entry name" value="DIHYDROOROTATE DEHYDROGENASE (QUINONE), MITOCHONDRIAL-RELATED"/>
    <property type="match status" value="1"/>
</dbReference>
<evidence type="ECO:0000256" key="4">
    <source>
        <dbReference type="ARBA" id="ARBA00005359"/>
    </source>
</evidence>
<dbReference type="Proteomes" id="UP000198793">
    <property type="component" value="Unassembled WGS sequence"/>
</dbReference>
<feature type="binding site" evidence="11">
    <location>
        <position position="244"/>
    </location>
    <ligand>
        <name>FMN</name>
        <dbReference type="ChEBI" id="CHEBI:58210"/>
    </ligand>
</feature>
<evidence type="ECO:0000256" key="3">
    <source>
        <dbReference type="ARBA" id="ARBA00005161"/>
    </source>
</evidence>
<dbReference type="PROSITE" id="PS00912">
    <property type="entry name" value="DHODEHASE_2"/>
    <property type="match status" value="1"/>
</dbReference>
<dbReference type="EMBL" id="FNIT01000008">
    <property type="protein sequence ID" value="SDO56193.1"/>
    <property type="molecule type" value="Genomic_DNA"/>
</dbReference>
<dbReference type="GO" id="GO:0106430">
    <property type="term" value="F:dihydroorotate dehydrogenase (quinone) activity"/>
    <property type="evidence" value="ECO:0007669"/>
    <property type="project" value="UniProtKB-EC"/>
</dbReference>
<dbReference type="CDD" id="cd04738">
    <property type="entry name" value="DHOD_2_like"/>
    <property type="match status" value="1"/>
</dbReference>
<protein>
    <recommendedName>
        <fullName evidence="11">Dihydroorotate dehydrogenase (quinone)</fullName>
        <ecNumber evidence="11">1.3.5.2</ecNumber>
    </recommendedName>
    <alternativeName>
        <fullName evidence="11">DHOdehase</fullName>
        <shortName evidence="11">DHOD</shortName>
        <shortName evidence="11">DHODase</shortName>
    </alternativeName>
    <alternativeName>
        <fullName evidence="11">Dihydroorotate oxidase</fullName>
    </alternativeName>
</protein>
<dbReference type="PANTHER" id="PTHR48109:SF4">
    <property type="entry name" value="DIHYDROOROTATE DEHYDROGENASE (QUINONE), MITOCHONDRIAL"/>
    <property type="match status" value="1"/>
</dbReference>
<feature type="binding site" evidence="11">
    <location>
        <position position="267"/>
    </location>
    <ligand>
        <name>FMN</name>
        <dbReference type="ChEBI" id="CHEBI:58210"/>
    </ligand>
</feature>
<comment type="function">
    <text evidence="1 11">Catalyzes the conversion of dihydroorotate to orotate with quinone as electron acceptor.</text>
</comment>
<dbReference type="SUPFAM" id="SSF51395">
    <property type="entry name" value="FMN-linked oxidoreductases"/>
    <property type="match status" value="1"/>
</dbReference>
<dbReference type="Pfam" id="PF01180">
    <property type="entry name" value="DHO_dh"/>
    <property type="match status" value="1"/>
</dbReference>
<evidence type="ECO:0000256" key="10">
    <source>
        <dbReference type="ARBA" id="ARBA00048639"/>
    </source>
</evidence>
<accession>A0A1H0KK32</accession>
<keyword evidence="9 11" id="KW-0472">Membrane</keyword>
<dbReference type="STRING" id="1166073.SAMN05192530_10810"/>
<dbReference type="EC" id="1.3.5.2" evidence="11"/>